<feature type="region of interest" description="Disordered" evidence="16">
    <location>
        <begin position="1"/>
        <end position="50"/>
    </location>
</feature>
<feature type="region of interest" description="Disordered" evidence="16">
    <location>
        <begin position="684"/>
        <end position="726"/>
    </location>
</feature>
<dbReference type="InterPro" id="IPR001841">
    <property type="entry name" value="Znf_RING"/>
</dbReference>
<dbReference type="GO" id="GO:0061630">
    <property type="term" value="F:ubiquitin protein ligase activity"/>
    <property type="evidence" value="ECO:0007669"/>
    <property type="project" value="UniProtKB-EC"/>
</dbReference>
<keyword evidence="6 14" id="KW-0479">Metal-binding</keyword>
<dbReference type="Proteomes" id="UP001530315">
    <property type="component" value="Unassembled WGS sequence"/>
</dbReference>
<dbReference type="SUPFAM" id="SSF57850">
    <property type="entry name" value="RING/U-box"/>
    <property type="match status" value="1"/>
</dbReference>
<sequence>MKRALAERVKQEMGDPIIPPSAPPSYNGMNSVVGGDCGGGNPSKIPLTNAPLTTQMPVAPVSASPREISGDIAQGGMMMEVQSSSAASKKRPRSPPDAFGSRNEAAYRSSQNDDNGATPNGRGSGRPRKSSSAARHDQDSADEEDVENSSFYLKLQNASLASELYAYRRRIYLLEREREFRRRECRVAGRKIGELSGAWRGLECAIGKELESNVLLKRAYPLTAEDSTSTPSCTGSGTDVETVQSLLHSIQSLVTNTEKIQSIGNSPQDPQYHVDELNNFESYSKGTIKMEEDDDLMDERRHLQEMEDFATDIAARAAILRDGVLAVLRTTSAAQETPNADAAASVPLLKEEIVLLKSELESSESRFEEMAHARNEALTSERRVRRGLYRLASGRMTMDEVLKAVEKEDNGVSFMETLAMIDGMNNRNGLSSPDGPTSAMISSSDVAMSSPAYSTAVAGGSKDSPAANAEEIVQLKKSLQDIQVIADTRDKMIADLRTERDQLHKRINSILISKESGHDSPGDDVIRKSPLFIETLSKLGTSERRVKELEYAHEKIMVKWAEVKGDLDLAKKTLEDLEEKHGRRWTELVSQFSESDSTHASAASVSITIKEESSGTNVNGNSVDIFNTAKKTAELESKLQQALEAVSRMETLRTTLADAYKMNEQLQSKLEDLRTKNAKMVAEKVAAREKNKEAEASTVTDSITSPPVSSKKSSAGSSSSSGDPIIEKLQRDYRRARKEFSAAVLSKDQAKLKQERAEKERDALMKTNARLLKQSSDKDDMNAKSLSTILHLKQRNEELEKENHIVNQKAQAAQQLSLAARLASNAKDRVGEEAMKEKELLEETVKQLKQECHSIRMEKEQVESLLAQSKGLAVTITKDLDAARTRCDEMVSESNIKEDERKQLMESVAVVKKEAELAMKAAASSTGRSDGAASAFTMEQMNAQVKYLSNKIHCPVCNVRDKNCILLRCRHMFCHQCVDVNVKNRSRKCPACAQRFDIKDVAEIWL</sequence>
<keyword evidence="12 14" id="KW-0539">Nucleus</keyword>
<comment type="similarity">
    <text evidence="4 14">Belongs to the BRE1 family.</text>
</comment>
<comment type="pathway">
    <text evidence="3 14">Protein modification; protein ubiquitination.</text>
</comment>
<dbReference type="EC" id="2.3.2.27" evidence="14"/>
<dbReference type="AlphaFoldDB" id="A0ABD3QUJ4"/>
<evidence type="ECO:0000256" key="16">
    <source>
        <dbReference type="SAM" id="MobiDB-lite"/>
    </source>
</evidence>
<evidence type="ECO:0000256" key="12">
    <source>
        <dbReference type="ARBA" id="ARBA00023242"/>
    </source>
</evidence>
<comment type="subcellular location">
    <subcellularLocation>
        <location evidence="2 14">Nucleus</location>
    </subcellularLocation>
</comment>
<dbReference type="InterPro" id="IPR013956">
    <property type="entry name" value="E3_ubiquit_lig_Bre1"/>
</dbReference>
<evidence type="ECO:0000256" key="5">
    <source>
        <dbReference type="ARBA" id="ARBA00022679"/>
    </source>
</evidence>
<keyword evidence="7 13" id="KW-0863">Zinc-finger</keyword>
<proteinExistence type="inferred from homology"/>
<dbReference type="PROSITE" id="PS50089">
    <property type="entry name" value="ZF_RING_2"/>
    <property type="match status" value="1"/>
</dbReference>
<evidence type="ECO:0000256" key="4">
    <source>
        <dbReference type="ARBA" id="ARBA00005555"/>
    </source>
</evidence>
<evidence type="ECO:0000259" key="17">
    <source>
        <dbReference type="PROSITE" id="PS50089"/>
    </source>
</evidence>
<dbReference type="GO" id="GO:0005634">
    <property type="term" value="C:nucleus"/>
    <property type="evidence" value="ECO:0007669"/>
    <property type="project" value="UniProtKB-SubCell"/>
</dbReference>
<evidence type="ECO:0000256" key="7">
    <source>
        <dbReference type="ARBA" id="ARBA00022771"/>
    </source>
</evidence>
<dbReference type="InterPro" id="IPR017907">
    <property type="entry name" value="Znf_RING_CS"/>
</dbReference>
<evidence type="ECO:0000256" key="15">
    <source>
        <dbReference type="SAM" id="Coils"/>
    </source>
</evidence>
<accession>A0ABD3QUJ4</accession>
<feature type="coiled-coil region" evidence="15">
    <location>
        <begin position="742"/>
        <end position="865"/>
    </location>
</feature>
<evidence type="ECO:0000256" key="1">
    <source>
        <dbReference type="ARBA" id="ARBA00000900"/>
    </source>
</evidence>
<reference evidence="18 19" key="1">
    <citation type="submission" date="2024-10" db="EMBL/GenBank/DDBJ databases">
        <title>Updated reference genomes for cyclostephanoid diatoms.</title>
        <authorList>
            <person name="Roberts W.R."/>
            <person name="Alverson A.J."/>
        </authorList>
    </citation>
    <scope>NUCLEOTIDE SEQUENCE [LARGE SCALE GENOMIC DNA]</scope>
    <source>
        <strain evidence="18 19">AJA276-08</strain>
    </source>
</reference>
<dbReference type="CDD" id="cd16499">
    <property type="entry name" value="RING-HC_Bre1-like"/>
    <property type="match status" value="1"/>
</dbReference>
<dbReference type="PROSITE" id="PS00518">
    <property type="entry name" value="ZF_RING_1"/>
    <property type="match status" value="1"/>
</dbReference>
<evidence type="ECO:0000313" key="19">
    <source>
        <dbReference type="Proteomes" id="UP001530315"/>
    </source>
</evidence>
<name>A0ABD3QUJ4_9STRA</name>
<keyword evidence="10 14" id="KW-0156">Chromatin regulator</keyword>
<feature type="compositionally biased region" description="Polar residues" evidence="16">
    <location>
        <begin position="108"/>
        <end position="118"/>
    </location>
</feature>
<evidence type="ECO:0000256" key="9">
    <source>
        <dbReference type="ARBA" id="ARBA00022833"/>
    </source>
</evidence>
<evidence type="ECO:0000313" key="18">
    <source>
        <dbReference type="EMBL" id="KAL3803900.1"/>
    </source>
</evidence>
<evidence type="ECO:0000256" key="2">
    <source>
        <dbReference type="ARBA" id="ARBA00004123"/>
    </source>
</evidence>
<feature type="region of interest" description="Disordered" evidence="16">
    <location>
        <begin position="79"/>
        <end position="148"/>
    </location>
</feature>
<evidence type="ECO:0000256" key="13">
    <source>
        <dbReference type="PROSITE-ProRule" id="PRU00175"/>
    </source>
</evidence>
<comment type="catalytic activity">
    <reaction evidence="1 14">
        <text>S-ubiquitinyl-[E2 ubiquitin-conjugating enzyme]-L-cysteine + [acceptor protein]-L-lysine = [E2 ubiquitin-conjugating enzyme]-L-cysteine + N(6)-ubiquitinyl-[acceptor protein]-L-lysine.</text>
        <dbReference type="EC" id="2.3.2.27"/>
    </reaction>
</comment>
<feature type="compositionally biased region" description="Basic and acidic residues" evidence="16">
    <location>
        <begin position="684"/>
        <end position="695"/>
    </location>
</feature>
<keyword evidence="11 14" id="KW-0175">Coiled coil</keyword>
<keyword evidence="9 14" id="KW-0862">Zinc</keyword>
<evidence type="ECO:0000256" key="14">
    <source>
        <dbReference type="RuleBase" id="RU365038"/>
    </source>
</evidence>
<organism evidence="18 19">
    <name type="scientific">Stephanodiscus triporus</name>
    <dbReference type="NCBI Taxonomy" id="2934178"/>
    <lineage>
        <taxon>Eukaryota</taxon>
        <taxon>Sar</taxon>
        <taxon>Stramenopiles</taxon>
        <taxon>Ochrophyta</taxon>
        <taxon>Bacillariophyta</taxon>
        <taxon>Coscinodiscophyceae</taxon>
        <taxon>Thalassiosirophycidae</taxon>
        <taxon>Stephanodiscales</taxon>
        <taxon>Stephanodiscaceae</taxon>
        <taxon>Stephanodiscus</taxon>
    </lineage>
</organism>
<dbReference type="InterPro" id="IPR013083">
    <property type="entry name" value="Znf_RING/FYVE/PHD"/>
</dbReference>
<dbReference type="PANTHER" id="PTHR23163:SF0">
    <property type="entry name" value="E3 UBIQUITIN-PROTEIN LIGASE BRE1"/>
    <property type="match status" value="1"/>
</dbReference>
<keyword evidence="19" id="KW-1185">Reference proteome</keyword>
<evidence type="ECO:0000256" key="11">
    <source>
        <dbReference type="ARBA" id="ARBA00023054"/>
    </source>
</evidence>
<dbReference type="EMBL" id="JALLAZ020000104">
    <property type="protein sequence ID" value="KAL3803900.1"/>
    <property type="molecule type" value="Genomic_DNA"/>
</dbReference>
<evidence type="ECO:0000256" key="8">
    <source>
        <dbReference type="ARBA" id="ARBA00022786"/>
    </source>
</evidence>
<dbReference type="Pfam" id="PF00097">
    <property type="entry name" value="zf-C3HC4"/>
    <property type="match status" value="1"/>
</dbReference>
<dbReference type="GO" id="GO:0008270">
    <property type="term" value="F:zinc ion binding"/>
    <property type="evidence" value="ECO:0007669"/>
    <property type="project" value="UniProtKB-KW"/>
</dbReference>
<evidence type="ECO:0000256" key="6">
    <source>
        <dbReference type="ARBA" id="ARBA00022723"/>
    </source>
</evidence>
<dbReference type="SMART" id="SM00184">
    <property type="entry name" value="RING"/>
    <property type="match status" value="1"/>
</dbReference>
<dbReference type="GO" id="GO:0006325">
    <property type="term" value="P:chromatin organization"/>
    <property type="evidence" value="ECO:0007669"/>
    <property type="project" value="UniProtKB-KW"/>
</dbReference>
<dbReference type="GO" id="GO:0016567">
    <property type="term" value="P:protein ubiquitination"/>
    <property type="evidence" value="ECO:0007669"/>
    <property type="project" value="UniProtKB-UniRule"/>
</dbReference>
<evidence type="ECO:0000256" key="10">
    <source>
        <dbReference type="ARBA" id="ARBA00022853"/>
    </source>
</evidence>
<feature type="compositionally biased region" description="Low complexity" evidence="16">
    <location>
        <begin position="705"/>
        <end position="722"/>
    </location>
</feature>
<protein>
    <recommendedName>
        <fullName evidence="14">E3 ubiquitin protein ligase</fullName>
        <ecNumber evidence="14">2.3.2.27</ecNumber>
    </recommendedName>
</protein>
<dbReference type="Gene3D" id="3.30.40.10">
    <property type="entry name" value="Zinc/RING finger domain, C3HC4 (zinc finger)"/>
    <property type="match status" value="1"/>
</dbReference>
<comment type="caution">
    <text evidence="18">The sequence shown here is derived from an EMBL/GenBank/DDBJ whole genome shotgun (WGS) entry which is preliminary data.</text>
</comment>
<evidence type="ECO:0000256" key="3">
    <source>
        <dbReference type="ARBA" id="ARBA00004906"/>
    </source>
</evidence>
<gene>
    <name evidence="18" type="ORF">ACHAW5_010670</name>
</gene>
<feature type="domain" description="RING-type" evidence="17">
    <location>
        <begin position="954"/>
        <end position="992"/>
    </location>
</feature>
<keyword evidence="5 14" id="KW-0808">Transferase</keyword>
<dbReference type="InterPro" id="IPR018957">
    <property type="entry name" value="Znf_C3HC4_RING-type"/>
</dbReference>
<feature type="compositionally biased region" description="Basic and acidic residues" evidence="16">
    <location>
        <begin position="1"/>
        <end position="13"/>
    </location>
</feature>
<keyword evidence="8 14" id="KW-0833">Ubl conjugation pathway</keyword>
<dbReference type="PANTHER" id="PTHR23163">
    <property type="entry name" value="RING FINGER PROTEIN-RELATED"/>
    <property type="match status" value="1"/>
</dbReference>